<evidence type="ECO:0000256" key="2">
    <source>
        <dbReference type="ARBA" id="ARBA00022695"/>
    </source>
</evidence>
<dbReference type="SUPFAM" id="SSF52374">
    <property type="entry name" value="Nucleotidylyl transferase"/>
    <property type="match status" value="1"/>
</dbReference>
<dbReference type="Gene3D" id="3.40.50.620">
    <property type="entry name" value="HUPs"/>
    <property type="match status" value="1"/>
</dbReference>
<dbReference type="PANTHER" id="PTHR43793">
    <property type="entry name" value="FAD SYNTHASE"/>
    <property type="match status" value="1"/>
</dbReference>
<keyword evidence="1" id="KW-0808">Transferase</keyword>
<evidence type="ECO:0000256" key="1">
    <source>
        <dbReference type="ARBA" id="ARBA00022679"/>
    </source>
</evidence>
<evidence type="ECO:0000313" key="5">
    <source>
        <dbReference type="Proteomes" id="UP001234343"/>
    </source>
</evidence>
<dbReference type="Pfam" id="PF01467">
    <property type="entry name" value="CTP_transf_like"/>
    <property type="match status" value="1"/>
</dbReference>
<dbReference type="NCBIfam" id="TIGR00125">
    <property type="entry name" value="cyt_tran_rel"/>
    <property type="match status" value="1"/>
</dbReference>
<evidence type="ECO:0000313" key="4">
    <source>
        <dbReference type="EMBL" id="MDM7859274.1"/>
    </source>
</evidence>
<dbReference type="EMBL" id="JAUCBP010000001">
    <property type="protein sequence ID" value="MDM7859274.1"/>
    <property type="molecule type" value="Genomic_DNA"/>
</dbReference>
<gene>
    <name evidence="4" type="ORF">QTP81_01475</name>
</gene>
<sequence length="131" mass="14901">MTRVITFGTFDVCHIGHIRILKQARALGDHLIVGVSSDELNLAKKGRLPIYNLNNRIEIIASMRFVDEVFVEHSLEQKAQYIKDANADILVMGDDWAGKFDHFSDICEVRYLPRTPSVSTTEIIEIIKDTQ</sequence>
<dbReference type="InterPro" id="IPR014729">
    <property type="entry name" value="Rossmann-like_a/b/a_fold"/>
</dbReference>
<keyword evidence="5" id="KW-1185">Reference proteome</keyword>
<organism evidence="4 5">
    <name type="scientific">Alteromonas arenosi</name>
    <dbReference type="NCBI Taxonomy" id="3055817"/>
    <lineage>
        <taxon>Bacteria</taxon>
        <taxon>Pseudomonadati</taxon>
        <taxon>Pseudomonadota</taxon>
        <taxon>Gammaproteobacteria</taxon>
        <taxon>Alteromonadales</taxon>
        <taxon>Alteromonadaceae</taxon>
        <taxon>Alteromonas/Salinimonas group</taxon>
        <taxon>Alteromonas</taxon>
    </lineage>
</organism>
<dbReference type="RefSeq" id="WP_289363191.1">
    <property type="nucleotide sequence ID" value="NZ_JAUCBP010000001.1"/>
</dbReference>
<evidence type="ECO:0000259" key="3">
    <source>
        <dbReference type="Pfam" id="PF01467"/>
    </source>
</evidence>
<feature type="domain" description="Cytidyltransferase-like" evidence="3">
    <location>
        <begin position="5"/>
        <end position="125"/>
    </location>
</feature>
<dbReference type="PANTHER" id="PTHR43793:SF1">
    <property type="entry name" value="FAD SYNTHASE"/>
    <property type="match status" value="1"/>
</dbReference>
<accession>A0ABT7SUQ6</accession>
<keyword evidence="2 4" id="KW-0548">Nucleotidyltransferase</keyword>
<proteinExistence type="predicted"/>
<dbReference type="GO" id="GO:0016779">
    <property type="term" value="F:nucleotidyltransferase activity"/>
    <property type="evidence" value="ECO:0007669"/>
    <property type="project" value="UniProtKB-KW"/>
</dbReference>
<protein>
    <submittedName>
        <fullName evidence="4">Adenylyltransferase/cytidyltransferase family protein</fullName>
    </submittedName>
</protein>
<name>A0ABT7SUQ6_9ALTE</name>
<comment type="caution">
    <text evidence="4">The sequence shown here is derived from an EMBL/GenBank/DDBJ whole genome shotgun (WGS) entry which is preliminary data.</text>
</comment>
<dbReference type="InterPro" id="IPR004821">
    <property type="entry name" value="Cyt_trans-like"/>
</dbReference>
<dbReference type="InterPro" id="IPR050385">
    <property type="entry name" value="Archaeal_FAD_synthase"/>
</dbReference>
<reference evidence="4 5" key="1">
    <citation type="submission" date="2023-06" db="EMBL/GenBank/DDBJ databases">
        <title>Alteromonas sp. ASW11-36 isolated from intertidal sand.</title>
        <authorList>
            <person name="Li Y."/>
        </authorList>
    </citation>
    <scope>NUCLEOTIDE SEQUENCE [LARGE SCALE GENOMIC DNA]</scope>
    <source>
        <strain evidence="4 5">ASW11-36</strain>
    </source>
</reference>
<dbReference type="Proteomes" id="UP001234343">
    <property type="component" value="Unassembled WGS sequence"/>
</dbReference>